<name>A0A392T015_9FABA</name>
<dbReference type="EMBL" id="LXQA010466896">
    <property type="protein sequence ID" value="MCI53665.1"/>
    <property type="molecule type" value="Genomic_DNA"/>
</dbReference>
<sequence length="57" mass="6396">MDISSDSFNSSANMSTGRSAHVESLAEIEQRLRAEQQEAIASKRDQLRPEWAAEFRG</sequence>
<dbReference type="Proteomes" id="UP000265520">
    <property type="component" value="Unassembled WGS sequence"/>
</dbReference>
<protein>
    <submittedName>
        <fullName evidence="2">Uncharacterized protein</fullName>
    </submittedName>
</protein>
<feature type="compositionally biased region" description="Low complexity" evidence="1">
    <location>
        <begin position="1"/>
        <end position="15"/>
    </location>
</feature>
<proteinExistence type="predicted"/>
<feature type="non-terminal residue" evidence="2">
    <location>
        <position position="57"/>
    </location>
</feature>
<evidence type="ECO:0000313" key="2">
    <source>
        <dbReference type="EMBL" id="MCI53665.1"/>
    </source>
</evidence>
<reference evidence="2 3" key="1">
    <citation type="journal article" date="2018" name="Front. Plant Sci.">
        <title>Red Clover (Trifolium pratense) and Zigzag Clover (T. medium) - A Picture of Genomic Similarities and Differences.</title>
        <authorList>
            <person name="Dluhosova J."/>
            <person name="Istvanek J."/>
            <person name="Nedelnik J."/>
            <person name="Repkova J."/>
        </authorList>
    </citation>
    <scope>NUCLEOTIDE SEQUENCE [LARGE SCALE GENOMIC DNA]</scope>
    <source>
        <strain evidence="3">cv. 10/8</strain>
        <tissue evidence="2">Leaf</tissue>
    </source>
</reference>
<organism evidence="2 3">
    <name type="scientific">Trifolium medium</name>
    <dbReference type="NCBI Taxonomy" id="97028"/>
    <lineage>
        <taxon>Eukaryota</taxon>
        <taxon>Viridiplantae</taxon>
        <taxon>Streptophyta</taxon>
        <taxon>Embryophyta</taxon>
        <taxon>Tracheophyta</taxon>
        <taxon>Spermatophyta</taxon>
        <taxon>Magnoliopsida</taxon>
        <taxon>eudicotyledons</taxon>
        <taxon>Gunneridae</taxon>
        <taxon>Pentapetalae</taxon>
        <taxon>rosids</taxon>
        <taxon>fabids</taxon>
        <taxon>Fabales</taxon>
        <taxon>Fabaceae</taxon>
        <taxon>Papilionoideae</taxon>
        <taxon>50 kb inversion clade</taxon>
        <taxon>NPAAA clade</taxon>
        <taxon>Hologalegina</taxon>
        <taxon>IRL clade</taxon>
        <taxon>Trifolieae</taxon>
        <taxon>Trifolium</taxon>
    </lineage>
</organism>
<keyword evidence="3" id="KW-1185">Reference proteome</keyword>
<evidence type="ECO:0000256" key="1">
    <source>
        <dbReference type="SAM" id="MobiDB-lite"/>
    </source>
</evidence>
<evidence type="ECO:0000313" key="3">
    <source>
        <dbReference type="Proteomes" id="UP000265520"/>
    </source>
</evidence>
<comment type="caution">
    <text evidence="2">The sequence shown here is derived from an EMBL/GenBank/DDBJ whole genome shotgun (WGS) entry which is preliminary data.</text>
</comment>
<feature type="region of interest" description="Disordered" evidence="1">
    <location>
        <begin position="1"/>
        <end position="23"/>
    </location>
</feature>
<accession>A0A392T015</accession>
<dbReference type="AlphaFoldDB" id="A0A392T015"/>